<keyword evidence="3" id="KW-1185">Reference proteome</keyword>
<dbReference type="Proteomes" id="UP001151081">
    <property type="component" value="Unassembled WGS sequence"/>
</dbReference>
<dbReference type="SUPFAM" id="SSF52540">
    <property type="entry name" value="P-loop containing nucleoside triphosphate hydrolases"/>
    <property type="match status" value="2"/>
</dbReference>
<comment type="caution">
    <text evidence="2">The sequence shown here is derived from an EMBL/GenBank/DDBJ whole genome shotgun (WGS) entry which is preliminary data.</text>
</comment>
<organism evidence="2 3">
    <name type="scientific">Polyangium jinanense</name>
    <dbReference type="NCBI Taxonomy" id="2829994"/>
    <lineage>
        <taxon>Bacteria</taxon>
        <taxon>Pseudomonadati</taxon>
        <taxon>Myxococcota</taxon>
        <taxon>Polyangia</taxon>
        <taxon>Polyangiales</taxon>
        <taxon>Polyangiaceae</taxon>
        <taxon>Polyangium</taxon>
    </lineage>
</organism>
<name>A0A9X3XDY3_9BACT</name>
<dbReference type="RefSeq" id="WP_272459822.1">
    <property type="nucleotide sequence ID" value="NZ_JAGTJJ010000074.1"/>
</dbReference>
<proteinExistence type="predicted"/>
<dbReference type="InterPro" id="IPR027417">
    <property type="entry name" value="P-loop_NTPase"/>
</dbReference>
<protein>
    <submittedName>
        <fullName evidence="2">AAA family ATPase</fullName>
    </submittedName>
</protein>
<gene>
    <name evidence="2" type="ORF">KEG57_48900</name>
</gene>
<dbReference type="CDD" id="cd01983">
    <property type="entry name" value="SIMIBI"/>
    <property type="match status" value="1"/>
</dbReference>
<evidence type="ECO:0000259" key="1">
    <source>
        <dbReference type="Pfam" id="PF13304"/>
    </source>
</evidence>
<dbReference type="GO" id="GO:0016887">
    <property type="term" value="F:ATP hydrolysis activity"/>
    <property type="evidence" value="ECO:0007669"/>
    <property type="project" value="InterPro"/>
</dbReference>
<feature type="domain" description="ATPase AAA-type core" evidence="1">
    <location>
        <begin position="654"/>
        <end position="714"/>
    </location>
</feature>
<dbReference type="PANTHER" id="PTHR40396">
    <property type="entry name" value="ATPASE-LIKE PROTEIN"/>
    <property type="match status" value="1"/>
</dbReference>
<dbReference type="InterPro" id="IPR003959">
    <property type="entry name" value="ATPase_AAA_core"/>
</dbReference>
<dbReference type="EMBL" id="JAGTJJ010000074">
    <property type="protein sequence ID" value="MDC3988482.1"/>
    <property type="molecule type" value="Genomic_DNA"/>
</dbReference>
<dbReference type="AlphaFoldDB" id="A0A9X3XDY3"/>
<dbReference type="Pfam" id="PF13304">
    <property type="entry name" value="AAA_21"/>
    <property type="match status" value="1"/>
</dbReference>
<evidence type="ECO:0000313" key="2">
    <source>
        <dbReference type="EMBL" id="MDC3988482.1"/>
    </source>
</evidence>
<dbReference type="Gene3D" id="3.40.50.300">
    <property type="entry name" value="P-loop containing nucleotide triphosphate hydrolases"/>
    <property type="match status" value="2"/>
</dbReference>
<accession>A0A9X3XDY3</accession>
<dbReference type="GO" id="GO:0005524">
    <property type="term" value="F:ATP binding"/>
    <property type="evidence" value="ECO:0007669"/>
    <property type="project" value="InterPro"/>
</dbReference>
<reference evidence="2 3" key="1">
    <citation type="submission" date="2021-04" db="EMBL/GenBank/DDBJ databases">
        <title>Genome analysis of Polyangium sp.</title>
        <authorList>
            <person name="Li Y."/>
            <person name="Wang J."/>
        </authorList>
    </citation>
    <scope>NUCLEOTIDE SEQUENCE [LARGE SCALE GENOMIC DNA]</scope>
    <source>
        <strain evidence="2 3">SDU14</strain>
    </source>
</reference>
<evidence type="ECO:0000313" key="3">
    <source>
        <dbReference type="Proteomes" id="UP001151081"/>
    </source>
</evidence>
<sequence length="771" mass="84849">MTPEDRQFLKAAFQAVVDAPLYVNDTRYVALGEAARGEDPVERLAREIEFSAGESLQFVTGFRGTGKTTELKRLGLRLHDEGYDVAYVDMDATLRVGNNQFLTRDQFFDALLLGFNQPIRHNRLEYDWAGIRLADDPGFSTQETVLIVDSLEHVRTTSTKELAHAAIADLLVQYASELRIRGLHVVCTVPPDLKLDAKMAAAIRLAGIIQSVPAVRVRSERGFPSWPGIEALEALLGARFDTMRLLGSRDLVLKVITHSGGNPRDLLRLVGEIIRRARTLPVSAEVVENAIGFFQSEFMVSAGSSIVPLARIAETHELALAGPESIADVARWSDAHLVLEYRDGREWYDVHPLVRNTVLERARALAKAADSVPPPDPASSRPSHAIAAHAASVVLTPEMCLTIIVENYRALSHVRWTLPRGVSALVGPNGSGKTTLLDIPELLRHALQYDVTRAIDARGGPGNLRNARADRNAPVILGAALDDLVWRLDLSPKGAFTTPLHGERATVGEATVFDRTAPIPGLALRPDDARPLLARFAELPEGGGLQPLVNLLAGYRLYQTYDLANIRVNGSQVSSDEHLHPDGRNVFSVLRNWRDRMETRPRWEFVIESLKAAFPDTFDDLDFEMAGQTVSGRIVAPQPDLRISTYFAATGWLVALLHLTAVASTDPAGAVAIDEVENGLHPYAIRQIIEAMRSWAAQTGISIVLATHSPVVIDQFKDEPSHLFVMEPGRPEAPLQLDKLHDPEWLAHFSLGDLYAHDEFGAQNKDGEQRE</sequence>
<dbReference type="PANTHER" id="PTHR40396:SF1">
    <property type="entry name" value="ATPASE AAA-TYPE CORE DOMAIN-CONTAINING PROTEIN"/>
    <property type="match status" value="1"/>
</dbReference>
<dbReference type="CDD" id="cd00267">
    <property type="entry name" value="ABC_ATPase"/>
    <property type="match status" value="1"/>
</dbReference>